<evidence type="ECO:0000313" key="3">
    <source>
        <dbReference type="Proteomes" id="UP001159405"/>
    </source>
</evidence>
<protein>
    <recommendedName>
        <fullName evidence="4">Cirhin</fullName>
    </recommendedName>
</protein>
<evidence type="ECO:0000313" key="2">
    <source>
        <dbReference type="EMBL" id="CAH3139273.1"/>
    </source>
</evidence>
<dbReference type="PANTHER" id="PTHR44163:SF1">
    <property type="entry name" value="U3 SMALL NUCLEOLAR RNA-ASSOCIATED PROTEIN 4 HOMOLOG"/>
    <property type="match status" value="1"/>
</dbReference>
<comment type="caution">
    <text evidence="2">The sequence shown here is derived from an EMBL/GenBank/DDBJ whole genome shotgun (WGS) entry which is preliminary data.</text>
</comment>
<dbReference type="SUPFAM" id="SSF101908">
    <property type="entry name" value="Putative isomerase YbhE"/>
    <property type="match status" value="1"/>
</dbReference>
<dbReference type="SUPFAM" id="SSF50978">
    <property type="entry name" value="WD40 repeat-like"/>
    <property type="match status" value="1"/>
</dbReference>
<dbReference type="InterPro" id="IPR015943">
    <property type="entry name" value="WD40/YVTN_repeat-like_dom_sf"/>
</dbReference>
<accession>A0ABN8P9Y3</accession>
<dbReference type="PROSITE" id="PS50294">
    <property type="entry name" value="WD_REPEATS_REGION"/>
    <property type="match status" value="1"/>
</dbReference>
<dbReference type="InterPro" id="IPR036322">
    <property type="entry name" value="WD40_repeat_dom_sf"/>
</dbReference>
<reference evidence="2 3" key="1">
    <citation type="submission" date="2022-05" db="EMBL/GenBank/DDBJ databases">
        <authorList>
            <consortium name="Genoscope - CEA"/>
            <person name="William W."/>
        </authorList>
    </citation>
    <scope>NUCLEOTIDE SEQUENCE [LARGE SCALE GENOMIC DNA]</scope>
</reference>
<dbReference type="Proteomes" id="UP001159405">
    <property type="component" value="Unassembled WGS sequence"/>
</dbReference>
<feature type="repeat" description="WD" evidence="1">
    <location>
        <begin position="141"/>
        <end position="182"/>
    </location>
</feature>
<organism evidence="2 3">
    <name type="scientific">Porites lobata</name>
    <dbReference type="NCBI Taxonomy" id="104759"/>
    <lineage>
        <taxon>Eukaryota</taxon>
        <taxon>Metazoa</taxon>
        <taxon>Cnidaria</taxon>
        <taxon>Anthozoa</taxon>
        <taxon>Hexacorallia</taxon>
        <taxon>Scleractinia</taxon>
        <taxon>Fungiina</taxon>
        <taxon>Poritidae</taxon>
        <taxon>Porites</taxon>
    </lineage>
</organism>
<keyword evidence="3" id="KW-1185">Reference proteome</keyword>
<name>A0ABN8P9Y3_9CNID</name>
<dbReference type="InterPro" id="IPR001680">
    <property type="entry name" value="WD40_rpt"/>
</dbReference>
<dbReference type="InterPro" id="IPR046351">
    <property type="entry name" value="UTP4"/>
</dbReference>
<dbReference type="PANTHER" id="PTHR44163">
    <property type="entry name" value="U3 SMALL NUCLEOLAR RNA-ASSOCIATED PROTEIN 4 HOMOLOG"/>
    <property type="match status" value="1"/>
</dbReference>
<dbReference type="Pfam" id="PF00400">
    <property type="entry name" value="WD40"/>
    <property type="match status" value="3"/>
</dbReference>
<dbReference type="PROSITE" id="PS50082">
    <property type="entry name" value="WD_REPEATS_2"/>
    <property type="match status" value="1"/>
</dbReference>
<sequence>MKFLVHRVRFVDYVPQAIHCLAVEDTNEPSKLALSRSDGSVEIWNIKDDWFQETVIPGGNGLSVEALGWCKGRLFTAGLKADITEWDLTNLFPRTTVDSFGGAVWCLSVNHERSHLAVGCEDGTVRLFQITNDGLTYRKSFDQQQGRVLCLSWHQSDQSMVTGSSDSTVRVYNIGSGQCSLRITLDEVQSRSTLIWAVYITRSFVIITGDSLGNTQFWDGNRGTLIQSFKAHIADVLAVCINEEENMVFSGGVDSKIVQFQQITNKDGVSNWVKTASERMFSQDVRCLVTLQSENQNLLISGGLDACILLYSIKEFGRSSNKKIPPFPHTSFISLASAANILMYQTSTGLQLWRLEQTDSKSSASQRSPALLVQIKKKGDHHIVCSAISTCGRWAAFSDVCHVSLFKLNLATTGRSQVIKISPLPAELLPASQLVFTSDSSKLICSTRQGSIQILDLSDLVLLSNTLNIQPQSLDSCAIRLVAVSDDLHWLACSDSTQTVHIFSLKKMKLKTTLPRLESQLSAMAFQPESNHLAVVCCNKQISIFKPTSGKLTDWSRQAFEQGLPKQWIGRHSKVINIQFHPDNYQLMLLQDHQMFTIVDLSEPLPDVDALLYEPKLVRRKRKQPASDSAEQTDQGQQSFKACLKYSPILYAGYAKDSSLVVVERPWKSIVEKLPPPLYRKKYGT</sequence>
<evidence type="ECO:0008006" key="4">
    <source>
        <dbReference type="Google" id="ProtNLM"/>
    </source>
</evidence>
<proteinExistence type="predicted"/>
<evidence type="ECO:0000256" key="1">
    <source>
        <dbReference type="PROSITE-ProRule" id="PRU00221"/>
    </source>
</evidence>
<dbReference type="EMBL" id="CALNXK010000062">
    <property type="protein sequence ID" value="CAH3139273.1"/>
    <property type="molecule type" value="Genomic_DNA"/>
</dbReference>
<dbReference type="Gene3D" id="2.130.10.10">
    <property type="entry name" value="YVTN repeat-like/Quinoprotein amine dehydrogenase"/>
    <property type="match status" value="3"/>
</dbReference>
<gene>
    <name evidence="2" type="ORF">PLOB_00040581</name>
</gene>
<dbReference type="SMART" id="SM00320">
    <property type="entry name" value="WD40"/>
    <property type="match status" value="8"/>
</dbReference>
<keyword evidence="1" id="KW-0853">WD repeat</keyword>